<accession>A0A3L8P6U9</accession>
<dbReference type="InterPro" id="IPR028082">
    <property type="entry name" value="Peripla_BP_I"/>
</dbReference>
<feature type="compositionally biased region" description="Polar residues" evidence="5">
    <location>
        <begin position="28"/>
        <end position="42"/>
    </location>
</feature>
<name>A0A3L8P6U9_9ACTN</name>
<evidence type="ECO:0000256" key="5">
    <source>
        <dbReference type="SAM" id="MobiDB-lite"/>
    </source>
</evidence>
<protein>
    <submittedName>
        <fullName evidence="7">Branched-chain amino acid ABC transporter substrate-binding protein</fullName>
    </submittedName>
</protein>
<keyword evidence="3" id="KW-0732">Signal</keyword>
<dbReference type="Pfam" id="PF13458">
    <property type="entry name" value="Peripla_BP_6"/>
    <property type="match status" value="1"/>
</dbReference>
<evidence type="ECO:0000256" key="3">
    <source>
        <dbReference type="ARBA" id="ARBA00022729"/>
    </source>
</evidence>
<dbReference type="Gene3D" id="3.40.50.2300">
    <property type="match status" value="2"/>
</dbReference>
<dbReference type="PANTHER" id="PTHR47151">
    <property type="entry name" value="LEU/ILE/VAL-BINDING ABC TRANSPORTER SUBUNIT"/>
    <property type="match status" value="1"/>
</dbReference>
<feature type="domain" description="Leucine-binding protein" evidence="6">
    <location>
        <begin position="82"/>
        <end position="417"/>
    </location>
</feature>
<evidence type="ECO:0000256" key="4">
    <source>
        <dbReference type="ARBA" id="ARBA00022970"/>
    </source>
</evidence>
<dbReference type="EMBL" id="RDBE01000002">
    <property type="protein sequence ID" value="RLV50359.1"/>
    <property type="molecule type" value="Genomic_DNA"/>
</dbReference>
<evidence type="ECO:0000313" key="7">
    <source>
        <dbReference type="EMBL" id="RLV50359.1"/>
    </source>
</evidence>
<feature type="compositionally biased region" description="Low complexity" evidence="5">
    <location>
        <begin position="12"/>
        <end position="24"/>
    </location>
</feature>
<gene>
    <name evidence="7" type="ORF">D9V37_04725</name>
</gene>
<dbReference type="InterPro" id="IPR000709">
    <property type="entry name" value="Leu_Ile_Val-bd"/>
</dbReference>
<dbReference type="PANTHER" id="PTHR47151:SF2">
    <property type="entry name" value="AMINO ACID BINDING PROTEIN"/>
    <property type="match status" value="1"/>
</dbReference>
<evidence type="ECO:0000313" key="8">
    <source>
        <dbReference type="Proteomes" id="UP000281708"/>
    </source>
</evidence>
<evidence type="ECO:0000256" key="1">
    <source>
        <dbReference type="ARBA" id="ARBA00010062"/>
    </source>
</evidence>
<reference evidence="7 8" key="1">
    <citation type="submission" date="2018-10" db="EMBL/GenBank/DDBJ databases">
        <title>Marmoricola sp. 4Q3S-7 whole genome shotgun sequence.</title>
        <authorList>
            <person name="Li F."/>
        </authorList>
    </citation>
    <scope>NUCLEOTIDE SEQUENCE [LARGE SCALE GENOMIC DNA]</scope>
    <source>
        <strain evidence="7 8">4Q3S-7</strain>
    </source>
</reference>
<evidence type="ECO:0000256" key="2">
    <source>
        <dbReference type="ARBA" id="ARBA00022448"/>
    </source>
</evidence>
<dbReference type="SUPFAM" id="SSF53822">
    <property type="entry name" value="Periplasmic binding protein-like I"/>
    <property type="match status" value="1"/>
</dbReference>
<evidence type="ECO:0000259" key="6">
    <source>
        <dbReference type="Pfam" id="PF13458"/>
    </source>
</evidence>
<proteinExistence type="inferred from homology"/>
<sequence>MSRWSTSRCPRRATGTSRTSTPARSRTESLPTHQQAHPGSSRSLMVTSRHWFVALATGSLLAAATACAAPGSDSGSSSSSGPIKIAVVDAQSGQLSSLGAWELKGAKLAVQQVNAKGGIDGRKVKLSVFDDQGDPTTGTSIARKIVSGGYTAMIGTAESAVTQAMNPILKSAKIPSITSGQATAITELGSPYQFLNGPTSATYDNTLEEYLTKTKSFKTFAMITNNGGYGVGEHDAFTAALKASGIEPVVNDVVTPDQKDFSAVLTKIRSKKPDVLFIGTEEVEAGLIAKQARQLGLTAVFAGSAPLSTPVYVQTAGADVADGTLVSTPYLSNDATEASKAFAAAYQKAFGETAELHGAKSYDGTSIFLAALKQTKGKGGLAMADAVRAEKYDGLLGSFDFDDKGVGIHQTVIGVISGGKLGPAS</sequence>
<dbReference type="PRINTS" id="PR00337">
    <property type="entry name" value="LEUILEVALBP"/>
</dbReference>
<dbReference type="GO" id="GO:0006865">
    <property type="term" value="P:amino acid transport"/>
    <property type="evidence" value="ECO:0007669"/>
    <property type="project" value="UniProtKB-KW"/>
</dbReference>
<dbReference type="Proteomes" id="UP000281708">
    <property type="component" value="Unassembled WGS sequence"/>
</dbReference>
<dbReference type="AlphaFoldDB" id="A0A3L8P6U9"/>
<organism evidence="7 8">
    <name type="scientific">Nocardioides mangrovicus</name>
    <dbReference type="NCBI Taxonomy" id="2478913"/>
    <lineage>
        <taxon>Bacteria</taxon>
        <taxon>Bacillati</taxon>
        <taxon>Actinomycetota</taxon>
        <taxon>Actinomycetes</taxon>
        <taxon>Propionibacteriales</taxon>
        <taxon>Nocardioidaceae</taxon>
        <taxon>Nocardioides</taxon>
    </lineage>
</organism>
<feature type="region of interest" description="Disordered" evidence="5">
    <location>
        <begin position="1"/>
        <end position="42"/>
    </location>
</feature>
<comment type="caution">
    <text evidence="7">The sequence shown here is derived from an EMBL/GenBank/DDBJ whole genome shotgun (WGS) entry which is preliminary data.</text>
</comment>
<keyword evidence="8" id="KW-1185">Reference proteome</keyword>
<keyword evidence="2" id="KW-0813">Transport</keyword>
<comment type="similarity">
    <text evidence="1">Belongs to the leucine-binding protein family.</text>
</comment>
<dbReference type="InterPro" id="IPR028081">
    <property type="entry name" value="Leu-bd"/>
</dbReference>
<keyword evidence="4" id="KW-0029">Amino-acid transport</keyword>